<dbReference type="Pfam" id="PF00487">
    <property type="entry name" value="FA_desaturase"/>
    <property type="match status" value="1"/>
</dbReference>
<protein>
    <submittedName>
        <fullName evidence="6">Fatty acid desaturase</fullName>
    </submittedName>
</protein>
<evidence type="ECO:0000256" key="4">
    <source>
        <dbReference type="SAM" id="Phobius"/>
    </source>
</evidence>
<feature type="transmembrane region" description="Helical" evidence="4">
    <location>
        <begin position="56"/>
        <end position="77"/>
    </location>
</feature>
<evidence type="ECO:0000256" key="1">
    <source>
        <dbReference type="ARBA" id="ARBA00001954"/>
    </source>
</evidence>
<dbReference type="RefSeq" id="WP_106310279.1">
    <property type="nucleotide sequence ID" value="NZ_PVWO01000397.1"/>
</dbReference>
<dbReference type="InterPro" id="IPR005804">
    <property type="entry name" value="FA_desaturase_dom"/>
</dbReference>
<accession>A0A2T1FZR0</accession>
<gene>
    <name evidence="6" type="ORF">C7B77_22720</name>
</gene>
<feature type="transmembrane region" description="Helical" evidence="4">
    <location>
        <begin position="155"/>
        <end position="180"/>
    </location>
</feature>
<dbReference type="GO" id="GO:0016717">
    <property type="term" value="F:oxidoreductase activity, acting on paired donors, with oxidation of a pair of donors resulting in the reduction of molecular oxygen to two molecules of water"/>
    <property type="evidence" value="ECO:0007669"/>
    <property type="project" value="TreeGrafter"/>
</dbReference>
<dbReference type="EMBL" id="PVWO01000397">
    <property type="protein sequence ID" value="PSB50457.1"/>
    <property type="molecule type" value="Genomic_DNA"/>
</dbReference>
<comment type="similarity">
    <text evidence="2">Belongs to the fatty acid desaturase type 2 family.</text>
</comment>
<comment type="cofactor">
    <cofactor evidence="1">
        <name>Fe(2+)</name>
        <dbReference type="ChEBI" id="CHEBI:29033"/>
    </cofactor>
</comment>
<dbReference type="GO" id="GO:0016020">
    <property type="term" value="C:membrane"/>
    <property type="evidence" value="ECO:0007669"/>
    <property type="project" value="TreeGrafter"/>
</dbReference>
<dbReference type="AlphaFoldDB" id="A0A2T1FZR0"/>
<feature type="transmembrane region" description="Helical" evidence="4">
    <location>
        <begin position="201"/>
        <end position="220"/>
    </location>
</feature>
<comment type="caution">
    <text evidence="6">The sequence shown here is derived from an EMBL/GenBank/DDBJ whole genome shotgun (WGS) entry which is preliminary data.</text>
</comment>
<organism evidence="6 7">
    <name type="scientific">Chamaesiphon polymorphus CCALA 037</name>
    <dbReference type="NCBI Taxonomy" id="2107692"/>
    <lineage>
        <taxon>Bacteria</taxon>
        <taxon>Bacillati</taxon>
        <taxon>Cyanobacteriota</taxon>
        <taxon>Cyanophyceae</taxon>
        <taxon>Gomontiellales</taxon>
        <taxon>Chamaesiphonaceae</taxon>
        <taxon>Chamaesiphon</taxon>
    </lineage>
</organism>
<keyword evidence="4" id="KW-1133">Transmembrane helix</keyword>
<dbReference type="OrthoDB" id="9792534at2"/>
<sequence length="357" mass="41028">MISQTEYLKVLRPLLPEIAFKQNLNKLFILAINLLMLGLGWAIARELDRWSIGYLWLYLPLSIIMGNSIIICLFVAHDSMHGSTIKQPILRYLVSFLALALLWMPPTLWKSVHNHKHHTETNAIGDPDRMYLVGQNNTWGKWIQNLFVPSSSVNWAFLILGMATSWVVHTFRHISSILLFNRDDVDYVPAPVVVSPQKRRAIAIELVAIALVHLSILAILKFNIIAILLAYILPLALGYAGVMFYIYTNHFLCPMTDINDPLVNSVSLKMPKIFDLLHFNFSYHTEHHLFPSINSDYYPLVQELLQTHYPESYNLIPVGEAWRLLMVTPRHYRDEVTLTDKLDRESVICPCAVVNKE</sequence>
<feature type="transmembrane region" description="Helical" evidence="4">
    <location>
        <begin position="89"/>
        <end position="109"/>
    </location>
</feature>
<feature type="domain" description="Fatty acid desaturase" evidence="5">
    <location>
        <begin position="56"/>
        <end position="313"/>
    </location>
</feature>
<evidence type="ECO:0000256" key="3">
    <source>
        <dbReference type="ARBA" id="ARBA00023004"/>
    </source>
</evidence>
<dbReference type="PANTHER" id="PTHR19353">
    <property type="entry name" value="FATTY ACID DESATURASE 2"/>
    <property type="match status" value="1"/>
</dbReference>
<feature type="transmembrane region" description="Helical" evidence="4">
    <location>
        <begin position="27"/>
        <end position="44"/>
    </location>
</feature>
<name>A0A2T1FZR0_9CYAN</name>
<evidence type="ECO:0000256" key="2">
    <source>
        <dbReference type="ARBA" id="ARBA00008749"/>
    </source>
</evidence>
<dbReference type="PANTHER" id="PTHR19353:SF19">
    <property type="entry name" value="DELTA(5) FATTY ACID DESATURASE C-RELATED"/>
    <property type="match status" value="1"/>
</dbReference>
<dbReference type="GO" id="GO:0008610">
    <property type="term" value="P:lipid biosynthetic process"/>
    <property type="evidence" value="ECO:0007669"/>
    <property type="project" value="UniProtKB-ARBA"/>
</dbReference>
<evidence type="ECO:0000313" key="6">
    <source>
        <dbReference type="EMBL" id="PSB50457.1"/>
    </source>
</evidence>
<evidence type="ECO:0000259" key="5">
    <source>
        <dbReference type="Pfam" id="PF00487"/>
    </source>
</evidence>
<feature type="transmembrane region" description="Helical" evidence="4">
    <location>
        <begin position="226"/>
        <end position="247"/>
    </location>
</feature>
<proteinExistence type="inferred from homology"/>
<dbReference type="InterPro" id="IPR012171">
    <property type="entry name" value="Fatty_acid_desaturase"/>
</dbReference>
<keyword evidence="4" id="KW-0472">Membrane</keyword>
<keyword evidence="3" id="KW-0408">Iron</keyword>
<dbReference type="Proteomes" id="UP000238937">
    <property type="component" value="Unassembled WGS sequence"/>
</dbReference>
<reference evidence="6 7" key="1">
    <citation type="submission" date="2018-03" db="EMBL/GenBank/DDBJ databases">
        <title>The ancient ancestry and fast evolution of plastids.</title>
        <authorList>
            <person name="Moore K.R."/>
            <person name="Magnabosco C."/>
            <person name="Momper L."/>
            <person name="Gold D.A."/>
            <person name="Bosak T."/>
            <person name="Fournier G.P."/>
        </authorList>
    </citation>
    <scope>NUCLEOTIDE SEQUENCE [LARGE SCALE GENOMIC DNA]</scope>
    <source>
        <strain evidence="6 7">CCALA 037</strain>
    </source>
</reference>
<keyword evidence="7" id="KW-1185">Reference proteome</keyword>
<keyword evidence="4" id="KW-0812">Transmembrane</keyword>
<evidence type="ECO:0000313" key="7">
    <source>
        <dbReference type="Proteomes" id="UP000238937"/>
    </source>
</evidence>